<gene>
    <name evidence="1" type="ORF">KIV10_05445</name>
</gene>
<evidence type="ECO:0000313" key="2">
    <source>
        <dbReference type="Proteomes" id="UP001297092"/>
    </source>
</evidence>
<comment type="caution">
    <text evidence="1">The sequence shown here is derived from an EMBL/GenBank/DDBJ whole genome shotgun (WGS) entry which is preliminary data.</text>
</comment>
<evidence type="ECO:0000313" key="1">
    <source>
        <dbReference type="EMBL" id="MBT0607620.1"/>
    </source>
</evidence>
<keyword evidence="2" id="KW-1185">Reference proteome</keyword>
<dbReference type="Proteomes" id="UP001297092">
    <property type="component" value="Unassembled WGS sequence"/>
</dbReference>
<accession>A0ABS5S5C5</accession>
<name>A0ABS5S5C5_9FLAO</name>
<proteinExistence type="predicted"/>
<sequence length="127" mass="14794">MKITLQTKSSDDLGPIANAGEHYAKTLERLIYLQNKSAQHVHKSILDEFRYSLLKKLINPNKPKAPKIKMELHTAFVLKDAFQNYSQSLNEEKYVREAAQLRRLTMELYSLLPRTEDQEEFSLNSKI</sequence>
<dbReference type="EMBL" id="JAHCTB010000002">
    <property type="protein sequence ID" value="MBT0607620.1"/>
    <property type="molecule type" value="Genomic_DNA"/>
</dbReference>
<organism evidence="1 2">
    <name type="scientific">Aequorivita echinoideorum</name>
    <dbReference type="NCBI Taxonomy" id="1549647"/>
    <lineage>
        <taxon>Bacteria</taxon>
        <taxon>Pseudomonadati</taxon>
        <taxon>Bacteroidota</taxon>
        <taxon>Flavobacteriia</taxon>
        <taxon>Flavobacteriales</taxon>
        <taxon>Flavobacteriaceae</taxon>
        <taxon>Aequorivita</taxon>
    </lineage>
</organism>
<reference evidence="1 2" key="1">
    <citation type="submission" date="2021-05" db="EMBL/GenBank/DDBJ databases">
        <title>Aequorivita echinoideorum JCM 30378 genome.</title>
        <authorList>
            <person name="Zhang H."/>
            <person name="Li C."/>
        </authorList>
    </citation>
    <scope>NUCLEOTIDE SEQUENCE [LARGE SCALE GENOMIC DNA]</scope>
    <source>
        <strain evidence="1 2">JCM30378</strain>
    </source>
</reference>
<dbReference type="RefSeq" id="WP_214112477.1">
    <property type="nucleotide sequence ID" value="NZ_JAHCTB010000002.1"/>
</dbReference>
<protein>
    <submittedName>
        <fullName evidence="1">Uncharacterized protein</fullName>
    </submittedName>
</protein>